<feature type="transmembrane region" description="Helical" evidence="1">
    <location>
        <begin position="20"/>
        <end position="51"/>
    </location>
</feature>
<accession>A0A7S3JCB8</accession>
<dbReference type="EMBL" id="HBII01024975">
    <property type="protein sequence ID" value="CAE0351417.1"/>
    <property type="molecule type" value="Transcribed_RNA"/>
</dbReference>
<evidence type="ECO:0000313" key="2">
    <source>
        <dbReference type="EMBL" id="CAE0351417.1"/>
    </source>
</evidence>
<dbReference type="AlphaFoldDB" id="A0A7S3JCB8"/>
<organism evidence="2">
    <name type="scientific">Euplotes harpa</name>
    <dbReference type="NCBI Taxonomy" id="151035"/>
    <lineage>
        <taxon>Eukaryota</taxon>
        <taxon>Sar</taxon>
        <taxon>Alveolata</taxon>
        <taxon>Ciliophora</taxon>
        <taxon>Intramacronucleata</taxon>
        <taxon>Spirotrichea</taxon>
        <taxon>Hypotrichia</taxon>
        <taxon>Euplotida</taxon>
        <taxon>Euplotidae</taxon>
        <taxon>Euplotes</taxon>
    </lineage>
</organism>
<keyword evidence="1" id="KW-1133">Transmembrane helix</keyword>
<protein>
    <submittedName>
        <fullName evidence="2">Uncharacterized protein</fullName>
    </submittedName>
</protein>
<reference evidence="2" key="1">
    <citation type="submission" date="2021-01" db="EMBL/GenBank/DDBJ databases">
        <authorList>
            <person name="Corre E."/>
            <person name="Pelletier E."/>
            <person name="Niang G."/>
            <person name="Scheremetjew M."/>
            <person name="Finn R."/>
            <person name="Kale V."/>
            <person name="Holt S."/>
            <person name="Cochrane G."/>
            <person name="Meng A."/>
            <person name="Brown T."/>
            <person name="Cohen L."/>
        </authorList>
    </citation>
    <scope>NUCLEOTIDE SEQUENCE</scope>
    <source>
        <strain evidence="2">FSP1.4</strain>
    </source>
</reference>
<keyword evidence="1" id="KW-0812">Transmembrane</keyword>
<sequence length="109" mass="12441">MRVGLVFIELSLVAFIRLRLLWLGHVVSIVVFEIFVKGLFGLLVDLALPLLEIDLSYLLRREYGSAIVDFMGLNETFNRVADALVLMRAEVELYIRYAEVDLLVQSLPD</sequence>
<evidence type="ECO:0000256" key="1">
    <source>
        <dbReference type="SAM" id="Phobius"/>
    </source>
</evidence>
<proteinExistence type="predicted"/>
<name>A0A7S3JCB8_9SPIT</name>
<keyword evidence="1" id="KW-0472">Membrane</keyword>
<gene>
    <name evidence="2" type="ORF">EHAR0213_LOCUS10331</name>
</gene>